<evidence type="ECO:0000256" key="1">
    <source>
        <dbReference type="ARBA" id="ARBA00004127"/>
    </source>
</evidence>
<feature type="domain" description="CWH43-like N-terminal" evidence="7">
    <location>
        <begin position="4"/>
        <end position="231"/>
    </location>
</feature>
<comment type="caution">
    <text evidence="8">The sequence shown here is derived from an EMBL/GenBank/DDBJ whole genome shotgun (WGS) entry which is preliminary data.</text>
</comment>
<dbReference type="AlphaFoldDB" id="A0A5C6PRG8"/>
<comment type="subcellular location">
    <subcellularLocation>
        <location evidence="1">Endomembrane system</location>
        <topology evidence="1">Multi-pass membrane protein</topology>
    </subcellularLocation>
</comment>
<dbReference type="InterPro" id="IPR019402">
    <property type="entry name" value="CWH43_N"/>
</dbReference>
<evidence type="ECO:0000256" key="5">
    <source>
        <dbReference type="ARBA" id="ARBA00023136"/>
    </source>
</evidence>
<dbReference type="Pfam" id="PF10277">
    <property type="entry name" value="Frag1"/>
    <property type="match status" value="1"/>
</dbReference>
<proteinExistence type="inferred from homology"/>
<dbReference type="Proteomes" id="UP000324091">
    <property type="component" value="Chromosome 1"/>
</dbReference>
<dbReference type="EMBL" id="RHFK02000001">
    <property type="protein sequence ID" value="TWW82095.1"/>
    <property type="molecule type" value="Genomic_DNA"/>
</dbReference>
<evidence type="ECO:0000256" key="4">
    <source>
        <dbReference type="ARBA" id="ARBA00022989"/>
    </source>
</evidence>
<evidence type="ECO:0000256" key="2">
    <source>
        <dbReference type="ARBA" id="ARBA00006565"/>
    </source>
</evidence>
<sequence>MSLWAILPLSLPIVIITGIWAVYAMALYNQHVCPVDNWLYNVSCEQQLPLQHGPVLCCTLDNIPLISKCGTLPPESCFFSLICSAGSFLVMLIGLLRYAQVIEKHQNCILNTAGLSTAWICAAGLILLGNFQVDFAKVLHYIGAGVAFPSSMLSVCLQSALTYKLAKTQEQYWVGHLRMGMTLLALISLVLSGVFFCQESFVLQHASAIFEWIYCMLIMLFYGTFAFEFGDMSGETLMVLSRGGSAQSFNSDHKAEVGSNRHQVEGFPMVEASW</sequence>
<feature type="transmembrane region" description="Helical" evidence="6">
    <location>
        <begin position="183"/>
        <end position="203"/>
    </location>
</feature>
<accession>A0A5C6PRG8</accession>
<gene>
    <name evidence="8" type="ORF">D4764_01G0019100</name>
</gene>
<name>A0A5C6PRG8_9TELE</name>
<reference evidence="8 9" key="1">
    <citation type="submission" date="2019-04" db="EMBL/GenBank/DDBJ databases">
        <title>Chromosome genome assembly for Takifugu flavidus.</title>
        <authorList>
            <person name="Xiao S."/>
        </authorList>
    </citation>
    <scope>NUCLEOTIDE SEQUENCE [LARGE SCALE GENOMIC DNA]</scope>
    <source>
        <strain evidence="8">HTHZ2018</strain>
        <tissue evidence="8">Muscle</tissue>
    </source>
</reference>
<feature type="transmembrane region" description="Helical" evidence="6">
    <location>
        <begin position="7"/>
        <end position="28"/>
    </location>
</feature>
<feature type="transmembrane region" description="Helical" evidence="6">
    <location>
        <begin position="141"/>
        <end position="163"/>
    </location>
</feature>
<evidence type="ECO:0000256" key="6">
    <source>
        <dbReference type="SAM" id="Phobius"/>
    </source>
</evidence>
<dbReference type="InterPro" id="IPR050911">
    <property type="entry name" value="DRAM/TMEM150_Autophagy_Mod"/>
</dbReference>
<keyword evidence="4 6" id="KW-1133">Transmembrane helix</keyword>
<dbReference type="PANTHER" id="PTHR21324">
    <property type="entry name" value="FASTING-INDUCIBLE INTEGRAL MEMBRANE PROTEIN TM6P1-RELATED"/>
    <property type="match status" value="1"/>
</dbReference>
<dbReference type="GO" id="GO:0012505">
    <property type="term" value="C:endomembrane system"/>
    <property type="evidence" value="ECO:0007669"/>
    <property type="project" value="UniProtKB-SubCell"/>
</dbReference>
<evidence type="ECO:0000256" key="3">
    <source>
        <dbReference type="ARBA" id="ARBA00022692"/>
    </source>
</evidence>
<feature type="transmembrane region" description="Helical" evidence="6">
    <location>
        <begin position="108"/>
        <end position="129"/>
    </location>
</feature>
<keyword evidence="5 6" id="KW-0472">Membrane</keyword>
<dbReference type="PANTHER" id="PTHR21324:SF9">
    <property type="entry name" value="TRANSMEMBRANE PROTEIN 150A"/>
    <property type="match status" value="1"/>
</dbReference>
<evidence type="ECO:0000313" key="9">
    <source>
        <dbReference type="Proteomes" id="UP000324091"/>
    </source>
</evidence>
<organism evidence="8 9">
    <name type="scientific">Takifugu flavidus</name>
    <name type="common">sansaifugu</name>
    <dbReference type="NCBI Taxonomy" id="433684"/>
    <lineage>
        <taxon>Eukaryota</taxon>
        <taxon>Metazoa</taxon>
        <taxon>Chordata</taxon>
        <taxon>Craniata</taxon>
        <taxon>Vertebrata</taxon>
        <taxon>Euteleostomi</taxon>
        <taxon>Actinopterygii</taxon>
        <taxon>Neopterygii</taxon>
        <taxon>Teleostei</taxon>
        <taxon>Neoteleostei</taxon>
        <taxon>Acanthomorphata</taxon>
        <taxon>Eupercaria</taxon>
        <taxon>Tetraodontiformes</taxon>
        <taxon>Tetradontoidea</taxon>
        <taxon>Tetraodontidae</taxon>
        <taxon>Takifugu</taxon>
    </lineage>
</organism>
<protein>
    <submittedName>
        <fullName evidence="8">Transmembrane protein 150A</fullName>
    </submittedName>
</protein>
<evidence type="ECO:0000313" key="8">
    <source>
        <dbReference type="EMBL" id="TWW82095.1"/>
    </source>
</evidence>
<evidence type="ECO:0000259" key="7">
    <source>
        <dbReference type="Pfam" id="PF10277"/>
    </source>
</evidence>
<keyword evidence="3 6" id="KW-0812">Transmembrane</keyword>
<keyword evidence="9" id="KW-1185">Reference proteome</keyword>
<feature type="transmembrane region" description="Helical" evidence="6">
    <location>
        <begin position="209"/>
        <end position="229"/>
    </location>
</feature>
<comment type="similarity">
    <text evidence="2">Belongs to the DRAM/TMEM150 family.</text>
</comment>
<feature type="transmembrane region" description="Helical" evidence="6">
    <location>
        <begin position="78"/>
        <end position="96"/>
    </location>
</feature>